<evidence type="ECO:0000313" key="2">
    <source>
        <dbReference type="EMBL" id="KAJ4469832.1"/>
    </source>
</evidence>
<dbReference type="Proteomes" id="UP001150217">
    <property type="component" value="Unassembled WGS sequence"/>
</dbReference>
<dbReference type="EMBL" id="JANVFT010000094">
    <property type="protein sequence ID" value="KAJ4469832.1"/>
    <property type="molecule type" value="Genomic_DNA"/>
</dbReference>
<evidence type="ECO:0000256" key="1">
    <source>
        <dbReference type="SAM" id="SignalP"/>
    </source>
</evidence>
<protein>
    <submittedName>
        <fullName evidence="2">Uncharacterized protein</fullName>
    </submittedName>
</protein>
<accession>A0ABQ8V5M8</accession>
<reference evidence="2" key="1">
    <citation type="submission" date="2022-08" db="EMBL/GenBank/DDBJ databases">
        <title>A Global Phylogenomic Analysis of the Shiitake Genus Lentinula.</title>
        <authorList>
            <consortium name="DOE Joint Genome Institute"/>
            <person name="Sierra-Patev S."/>
            <person name="Min B."/>
            <person name="Naranjo-Ortiz M."/>
            <person name="Looney B."/>
            <person name="Konkel Z."/>
            <person name="Slot J.C."/>
            <person name="Sakamoto Y."/>
            <person name="Steenwyk J.L."/>
            <person name="Rokas A."/>
            <person name="Carro J."/>
            <person name="Camarero S."/>
            <person name="Ferreira P."/>
            <person name="Molpeceres G."/>
            <person name="Ruiz-Duenas F.J."/>
            <person name="Serrano A."/>
            <person name="Henrissat B."/>
            <person name="Drula E."/>
            <person name="Hughes K.W."/>
            <person name="Mata J.L."/>
            <person name="Ishikawa N.K."/>
            <person name="Vargas-Isla R."/>
            <person name="Ushijima S."/>
            <person name="Smith C.A."/>
            <person name="Ahrendt S."/>
            <person name="Andreopoulos W."/>
            <person name="He G."/>
            <person name="Labutti K."/>
            <person name="Lipzen A."/>
            <person name="Ng V."/>
            <person name="Riley R."/>
            <person name="Sandor L."/>
            <person name="Barry K."/>
            <person name="Martinez A.T."/>
            <person name="Xiao Y."/>
            <person name="Gibbons J.G."/>
            <person name="Terashima K."/>
            <person name="Grigoriev I.V."/>
            <person name="Hibbett D.S."/>
        </authorList>
    </citation>
    <scope>NUCLEOTIDE SEQUENCE</scope>
    <source>
        <strain evidence="2">RHP3577 ss4</strain>
    </source>
</reference>
<keyword evidence="1" id="KW-0732">Signal</keyword>
<keyword evidence="3" id="KW-1185">Reference proteome</keyword>
<proteinExistence type="predicted"/>
<feature type="signal peptide" evidence="1">
    <location>
        <begin position="1"/>
        <end position="26"/>
    </location>
</feature>
<comment type="caution">
    <text evidence="2">The sequence shown here is derived from an EMBL/GenBank/DDBJ whole genome shotgun (WGS) entry which is preliminary data.</text>
</comment>
<feature type="chain" id="PRO_5045475325" evidence="1">
    <location>
        <begin position="27"/>
        <end position="197"/>
    </location>
</feature>
<evidence type="ECO:0000313" key="3">
    <source>
        <dbReference type="Proteomes" id="UP001150217"/>
    </source>
</evidence>
<sequence length="197" mass="21817">MVHFPSRASRLFVVWLIFATFLGVHSSPLTVTPQKNSVRELEQRDDHRFRNLPIRLLRKRKTGSIITNPDTTRVESDEDWAIFIGTDGFQAHPGPAGTLTATRVPEPRTNGGTLIKLQDLHEKASFTSSAEKAKVFQGLLTDVPALHKGNNVPKTNLAYLNGVFAYLASVKAVSAPQPPEAWVTIYNEMHDAKGDAF</sequence>
<organism evidence="2 3">
    <name type="scientific">Lentinula lateritia</name>
    <dbReference type="NCBI Taxonomy" id="40482"/>
    <lineage>
        <taxon>Eukaryota</taxon>
        <taxon>Fungi</taxon>
        <taxon>Dikarya</taxon>
        <taxon>Basidiomycota</taxon>
        <taxon>Agaricomycotina</taxon>
        <taxon>Agaricomycetes</taxon>
        <taxon>Agaricomycetidae</taxon>
        <taxon>Agaricales</taxon>
        <taxon>Marasmiineae</taxon>
        <taxon>Omphalotaceae</taxon>
        <taxon>Lentinula</taxon>
    </lineage>
</organism>
<name>A0ABQ8V5M8_9AGAR</name>
<gene>
    <name evidence="2" type="ORF">C8R41DRAFT_852669</name>
</gene>